<evidence type="ECO:0000313" key="1">
    <source>
        <dbReference type="EMBL" id="KAG6384933.1"/>
    </source>
</evidence>
<proteinExistence type="predicted"/>
<dbReference type="InterPro" id="IPR055315">
    <property type="entry name" value="Cramped-like"/>
</dbReference>
<keyword evidence="2" id="KW-1185">Reference proteome</keyword>
<evidence type="ECO:0000313" key="2">
    <source>
        <dbReference type="Proteomes" id="UP000298416"/>
    </source>
</evidence>
<accession>A0A8X8VYW6</accession>
<dbReference type="EMBL" id="PNBA02000022">
    <property type="protein sequence ID" value="KAG6384933.1"/>
    <property type="molecule type" value="Genomic_DNA"/>
</dbReference>
<dbReference type="PANTHER" id="PTHR21677">
    <property type="entry name" value="CRAMPED PROTEIN"/>
    <property type="match status" value="1"/>
</dbReference>
<dbReference type="GO" id="GO:0003682">
    <property type="term" value="F:chromatin binding"/>
    <property type="evidence" value="ECO:0007669"/>
    <property type="project" value="InterPro"/>
</dbReference>
<dbReference type="Proteomes" id="UP000298416">
    <property type="component" value="Unassembled WGS sequence"/>
</dbReference>
<gene>
    <name evidence="1" type="ORF">SASPL_153756</name>
</gene>
<comment type="caution">
    <text evidence="1">The sequence shown here is derived from an EMBL/GenBank/DDBJ whole genome shotgun (WGS) entry which is preliminary data.</text>
</comment>
<evidence type="ECO:0008006" key="3">
    <source>
        <dbReference type="Google" id="ProtNLM"/>
    </source>
</evidence>
<organism evidence="1">
    <name type="scientific">Salvia splendens</name>
    <name type="common">Scarlet sage</name>
    <dbReference type="NCBI Taxonomy" id="180675"/>
    <lineage>
        <taxon>Eukaryota</taxon>
        <taxon>Viridiplantae</taxon>
        <taxon>Streptophyta</taxon>
        <taxon>Embryophyta</taxon>
        <taxon>Tracheophyta</taxon>
        <taxon>Spermatophyta</taxon>
        <taxon>Magnoliopsida</taxon>
        <taxon>eudicotyledons</taxon>
        <taxon>Gunneridae</taxon>
        <taxon>Pentapetalae</taxon>
        <taxon>asterids</taxon>
        <taxon>lamiids</taxon>
        <taxon>Lamiales</taxon>
        <taxon>Lamiaceae</taxon>
        <taxon>Nepetoideae</taxon>
        <taxon>Mentheae</taxon>
        <taxon>Salviinae</taxon>
        <taxon>Salvia</taxon>
        <taxon>Salvia subgen. Calosphace</taxon>
        <taxon>core Calosphace</taxon>
    </lineage>
</organism>
<dbReference type="GO" id="GO:0005634">
    <property type="term" value="C:nucleus"/>
    <property type="evidence" value="ECO:0007669"/>
    <property type="project" value="TreeGrafter"/>
</dbReference>
<dbReference type="AlphaFoldDB" id="A0A8X8VYW6"/>
<protein>
    <recommendedName>
        <fullName evidence="3">TSL-kinase interacting protein 1</fullName>
    </recommendedName>
</protein>
<reference evidence="1" key="1">
    <citation type="submission" date="2018-01" db="EMBL/GenBank/DDBJ databases">
        <authorList>
            <person name="Mao J.F."/>
        </authorList>
    </citation>
    <scope>NUCLEOTIDE SEQUENCE</scope>
    <source>
        <strain evidence="1">Huo1</strain>
        <tissue evidence="1">Leaf</tissue>
    </source>
</reference>
<name>A0A8X8VYW6_SALSN</name>
<reference evidence="1" key="2">
    <citation type="submission" date="2020-08" db="EMBL/GenBank/DDBJ databases">
        <title>Plant Genome Project.</title>
        <authorList>
            <person name="Zhang R.-G."/>
        </authorList>
    </citation>
    <scope>NUCLEOTIDE SEQUENCE</scope>
    <source>
        <strain evidence="1">Huo1</strain>
        <tissue evidence="1">Leaf</tissue>
    </source>
</reference>
<dbReference type="PANTHER" id="PTHR21677:SF4">
    <property type="entry name" value="TSL-KINASE INTERACTING-LIKE PROTEIN"/>
    <property type="match status" value="1"/>
</dbReference>
<sequence length="630" mass="69799">MKSYGPQKRKRVDININQDECIGVSVKKPANVTGQEPQSSPECLTRPHLDHPIKLQVPSRKIKLQLFPINEQVRLGLEKDGHNPFLELTLSARKRISSVVRHLNTKWSSSSAVTGQLMLFPYNTKLEQLESCRRWTQNDSAVSVWEVYIDVGSPSIFRLRYGWLCNHQPEMFVRVCNSSLPEAHTGSKDKNGSPRILVIPNHQKAQTNESCDVLKIQGNADRTLRSDVNELKASDAHTGLVDDKATTETDPVCPSVPWDNDMTMLSIGGLLSEISLQRKISGSYPSSTSRSNVQPIAPTSDLSILDLLSQDSFLGKMRCPSTQQENVSSLQPLFLGSSDVSIGGLFSEASLLAKLKKSDSQSAEAGLAPLQSPWDDNFTTLSIGGLLSEASLEANAGSKVELKEIKSSFERLAPSQKPKPSHEANLSILDAEETCHAFPIQKFQSNRNVTISNGRVGADGCRIGTRSKQSQVPRAAKTINGMLFPKDSSCQGLDKDCLARPVETFDEDSRLWPFRDQSESSYSRLTNYAFLQLELVETTLICVNMMKEKTTCLWLCNDEVQESQWFSVNLLLIHLKLLLRDDLSLPSTAYILYPATLFLLFTSGLSGGPLKLYDLARSSKSNLASAYEEE</sequence>
<dbReference type="GO" id="GO:0007389">
    <property type="term" value="P:pattern specification process"/>
    <property type="evidence" value="ECO:0007669"/>
    <property type="project" value="TreeGrafter"/>
</dbReference>